<evidence type="ECO:0000256" key="1">
    <source>
        <dbReference type="ARBA" id="ARBA00001526"/>
    </source>
</evidence>
<evidence type="ECO:0000313" key="15">
    <source>
        <dbReference type="EMBL" id="MCW3785751.1"/>
    </source>
</evidence>
<evidence type="ECO:0000256" key="2">
    <source>
        <dbReference type="ARBA" id="ARBA00001947"/>
    </source>
</evidence>
<reference evidence="15" key="1">
    <citation type="submission" date="2022-10" db="EMBL/GenBank/DDBJ databases">
        <authorList>
            <person name="Yu W.X."/>
        </authorList>
    </citation>
    <scope>NUCLEOTIDE SEQUENCE</scope>
    <source>
        <strain evidence="15">AAT</strain>
    </source>
</reference>
<keyword evidence="8 13" id="KW-0732">Signal</keyword>
<protein>
    <recommendedName>
        <fullName evidence="6">beta-lactamase</fullName>
        <ecNumber evidence="6">3.5.2.6</ecNumber>
    </recommendedName>
</protein>
<comment type="cofactor">
    <cofactor evidence="2">
        <name>Zn(2+)</name>
        <dbReference type="ChEBI" id="CHEBI:29105"/>
    </cofactor>
</comment>
<feature type="domain" description="Metallo-beta-lactamase" evidence="14">
    <location>
        <begin position="221"/>
        <end position="391"/>
    </location>
</feature>
<dbReference type="GO" id="GO:0008270">
    <property type="term" value="F:zinc ion binding"/>
    <property type="evidence" value="ECO:0007669"/>
    <property type="project" value="InterPro"/>
</dbReference>
<evidence type="ECO:0000256" key="10">
    <source>
        <dbReference type="ARBA" id="ARBA00022801"/>
    </source>
</evidence>
<evidence type="ECO:0000256" key="3">
    <source>
        <dbReference type="ARBA" id="ARBA00004418"/>
    </source>
</evidence>
<evidence type="ECO:0000256" key="8">
    <source>
        <dbReference type="ARBA" id="ARBA00022729"/>
    </source>
</evidence>
<evidence type="ECO:0000256" key="6">
    <source>
        <dbReference type="ARBA" id="ARBA00012865"/>
    </source>
</evidence>
<dbReference type="InterPro" id="IPR036866">
    <property type="entry name" value="RibonucZ/Hydroxyglut_hydro"/>
</dbReference>
<keyword evidence="12" id="KW-0046">Antibiotic resistance</keyword>
<keyword evidence="10 15" id="KW-0378">Hydrolase</keyword>
<gene>
    <name evidence="15" type="primary">bla</name>
    <name evidence="15" type="ORF">OM075_04695</name>
</gene>
<dbReference type="EMBL" id="JAPDPJ010000006">
    <property type="protein sequence ID" value="MCW3785751.1"/>
    <property type="molecule type" value="Genomic_DNA"/>
</dbReference>
<accession>A0AAE3M2H0</accession>
<keyword evidence="16" id="KW-1185">Reference proteome</keyword>
<dbReference type="RefSeq" id="WP_301189322.1">
    <property type="nucleotide sequence ID" value="NZ_JAPDPJ010000006.1"/>
</dbReference>
<evidence type="ECO:0000256" key="11">
    <source>
        <dbReference type="ARBA" id="ARBA00022833"/>
    </source>
</evidence>
<dbReference type="AlphaFoldDB" id="A0AAE3M2H0"/>
<keyword evidence="9" id="KW-0574">Periplasm</keyword>
<evidence type="ECO:0000313" key="16">
    <source>
        <dbReference type="Proteomes" id="UP001209229"/>
    </source>
</evidence>
<evidence type="ECO:0000259" key="14">
    <source>
        <dbReference type="SMART" id="SM00849"/>
    </source>
</evidence>
<dbReference type="InterPro" id="IPR050855">
    <property type="entry name" value="NDM-1-like"/>
</dbReference>
<evidence type="ECO:0000256" key="9">
    <source>
        <dbReference type="ARBA" id="ARBA00022764"/>
    </source>
</evidence>
<keyword evidence="11" id="KW-0862">Zinc</keyword>
<dbReference type="Proteomes" id="UP001209229">
    <property type="component" value="Unassembled WGS sequence"/>
</dbReference>
<evidence type="ECO:0000256" key="12">
    <source>
        <dbReference type="ARBA" id="ARBA00023251"/>
    </source>
</evidence>
<dbReference type="GO" id="GO:0046677">
    <property type="term" value="P:response to antibiotic"/>
    <property type="evidence" value="ECO:0007669"/>
    <property type="project" value="UniProtKB-KW"/>
</dbReference>
<feature type="chain" id="PRO_5042026615" description="beta-lactamase" evidence="13">
    <location>
        <begin position="22"/>
        <end position="414"/>
    </location>
</feature>
<dbReference type="GO" id="GO:0017001">
    <property type="term" value="P:antibiotic catabolic process"/>
    <property type="evidence" value="ECO:0007669"/>
    <property type="project" value="InterPro"/>
</dbReference>
<dbReference type="PROSITE" id="PS00744">
    <property type="entry name" value="BETA_LACTAMASE_B_2"/>
    <property type="match status" value="1"/>
</dbReference>
<organism evidence="15 16">
    <name type="scientific">Plebeiibacterium sediminum</name>
    <dbReference type="NCBI Taxonomy" id="2992112"/>
    <lineage>
        <taxon>Bacteria</taxon>
        <taxon>Pseudomonadati</taxon>
        <taxon>Bacteroidota</taxon>
        <taxon>Bacteroidia</taxon>
        <taxon>Marinilabiliales</taxon>
        <taxon>Marinilabiliaceae</taxon>
        <taxon>Plebeiibacterium</taxon>
    </lineage>
</organism>
<evidence type="ECO:0000256" key="4">
    <source>
        <dbReference type="ARBA" id="ARBA00005250"/>
    </source>
</evidence>
<dbReference type="EC" id="3.5.2.6" evidence="6"/>
<evidence type="ECO:0000256" key="7">
    <source>
        <dbReference type="ARBA" id="ARBA00022723"/>
    </source>
</evidence>
<dbReference type="Pfam" id="PF00753">
    <property type="entry name" value="Lactamase_B"/>
    <property type="match status" value="1"/>
</dbReference>
<dbReference type="PANTHER" id="PTHR42951">
    <property type="entry name" value="METALLO-BETA-LACTAMASE DOMAIN-CONTAINING"/>
    <property type="match status" value="1"/>
</dbReference>
<keyword evidence="7" id="KW-0479">Metal-binding</keyword>
<dbReference type="Gene3D" id="3.60.15.10">
    <property type="entry name" value="Ribonuclease Z/Hydroxyacylglutathione hydrolase-like"/>
    <property type="match status" value="1"/>
</dbReference>
<comment type="similarity">
    <text evidence="4">Belongs to the metallo-beta-lactamase superfamily. Class-B beta-lactamase family.</text>
</comment>
<dbReference type="GO" id="GO:0008800">
    <property type="term" value="F:beta-lactamase activity"/>
    <property type="evidence" value="ECO:0007669"/>
    <property type="project" value="UniProtKB-EC"/>
</dbReference>
<comment type="subunit">
    <text evidence="5">Monomer.</text>
</comment>
<feature type="signal peptide" evidence="13">
    <location>
        <begin position="1"/>
        <end position="21"/>
    </location>
</feature>
<comment type="catalytic activity">
    <reaction evidence="1">
        <text>a beta-lactam + H2O = a substituted beta-amino acid</text>
        <dbReference type="Rhea" id="RHEA:20401"/>
        <dbReference type="ChEBI" id="CHEBI:15377"/>
        <dbReference type="ChEBI" id="CHEBI:35627"/>
        <dbReference type="ChEBI" id="CHEBI:140347"/>
        <dbReference type="EC" id="3.5.2.6"/>
    </reaction>
</comment>
<comment type="subcellular location">
    <subcellularLocation>
        <location evidence="3">Periplasm</location>
    </subcellularLocation>
</comment>
<name>A0AAE3M2H0_9BACT</name>
<dbReference type="SUPFAM" id="SSF56281">
    <property type="entry name" value="Metallo-hydrolase/oxidoreductase"/>
    <property type="match status" value="1"/>
</dbReference>
<dbReference type="PROSITE" id="PS51257">
    <property type="entry name" value="PROKAR_LIPOPROTEIN"/>
    <property type="match status" value="1"/>
</dbReference>
<evidence type="ECO:0000256" key="13">
    <source>
        <dbReference type="SAM" id="SignalP"/>
    </source>
</evidence>
<dbReference type="InterPro" id="IPR001018">
    <property type="entry name" value="Beta-lactamase_class-B_CS"/>
</dbReference>
<proteinExistence type="inferred from homology"/>
<comment type="caution">
    <text evidence="15">The sequence shown here is derived from an EMBL/GenBank/DDBJ whole genome shotgun (WGS) entry which is preliminary data.</text>
</comment>
<evidence type="ECO:0000256" key="5">
    <source>
        <dbReference type="ARBA" id="ARBA00011245"/>
    </source>
</evidence>
<dbReference type="Gene3D" id="3.10.450.50">
    <property type="match status" value="1"/>
</dbReference>
<dbReference type="SMART" id="SM00849">
    <property type="entry name" value="Lactamase_B"/>
    <property type="match status" value="1"/>
</dbReference>
<dbReference type="NCBIfam" id="NF033088">
    <property type="entry name" value="bla_subclass_B1"/>
    <property type="match status" value="1"/>
</dbReference>
<dbReference type="PANTHER" id="PTHR42951:SF4">
    <property type="entry name" value="ACYL-COENZYME A THIOESTERASE MBLAC2"/>
    <property type="match status" value="1"/>
</dbReference>
<dbReference type="GO" id="GO:0042597">
    <property type="term" value="C:periplasmic space"/>
    <property type="evidence" value="ECO:0007669"/>
    <property type="project" value="UniProtKB-SubCell"/>
</dbReference>
<dbReference type="InterPro" id="IPR001279">
    <property type="entry name" value="Metallo-B-lactamas"/>
</dbReference>
<sequence length="414" mass="47550">MRSSIILFIFALILLSCSQQKQDVIIQKYFEAFNQSDFKQIKKYVDNDFVMSEGDFKICSSVNDLQTVFKWDSVFQPKYKVLKIVQTDDKVEIEVSKIDTRVAYLHDEPMISNVSFEFKKGKISKQIIKDYKYFDVKKWNGRLKDLRDWINLNKPDLAGFDRDITLNGAKNYQKAIDLYASRDLGLEENIFIDKDLQLVHLKDSVFVHISWSDSEQYGKFPSNGLIIAQDGKAIMVDTPMDNDKTEDLYQYLKDKMNIEVTLLIPGHFHNDCMGGITFLHSKGVNSIANLMTIQKSIELGLEAPKESFEKQRGIDFYGEPIECNYWGGGHSFDNITVWLPDRKILFGGCLIKNESSNSLGNLADAVVEEWDDTVEKIKSSYTDVDYIIPGHGMYGDSKLLDHTIALVQDFKLKH</sequence>
<dbReference type="InterPro" id="IPR058199">
    <property type="entry name" value="BlaB//VIM/IMP-1"/>
</dbReference>